<protein>
    <submittedName>
        <fullName evidence="2">Uncharacterized protein LOC127565622</fullName>
    </submittedName>
</protein>
<keyword evidence="1" id="KW-1185">Reference proteome</keyword>
<dbReference type="Proteomes" id="UP000515160">
    <property type="component" value="Chromosome 3"/>
</dbReference>
<dbReference type="AlphaFoldDB" id="A0A9C6T6K8"/>
<name>A0A9C6T6K8_DROAB</name>
<dbReference type="GeneID" id="127565622"/>
<gene>
    <name evidence="2" type="primary">LOC127565622</name>
</gene>
<reference evidence="2" key="1">
    <citation type="submission" date="2025-08" db="UniProtKB">
        <authorList>
            <consortium name="RefSeq"/>
        </authorList>
    </citation>
    <scope>IDENTIFICATION</scope>
    <source>
        <strain evidence="2">15112-1751.03</strain>
        <tissue evidence="2">Whole Adult</tissue>
    </source>
</reference>
<evidence type="ECO:0000313" key="2">
    <source>
        <dbReference type="RefSeq" id="XP_051861002.1"/>
    </source>
</evidence>
<proteinExistence type="predicted"/>
<evidence type="ECO:0000313" key="1">
    <source>
        <dbReference type="Proteomes" id="UP000515160"/>
    </source>
</evidence>
<organism evidence="1 2">
    <name type="scientific">Drosophila albomicans</name>
    <name type="common">Fruit fly</name>
    <dbReference type="NCBI Taxonomy" id="7291"/>
    <lineage>
        <taxon>Eukaryota</taxon>
        <taxon>Metazoa</taxon>
        <taxon>Ecdysozoa</taxon>
        <taxon>Arthropoda</taxon>
        <taxon>Hexapoda</taxon>
        <taxon>Insecta</taxon>
        <taxon>Pterygota</taxon>
        <taxon>Neoptera</taxon>
        <taxon>Endopterygota</taxon>
        <taxon>Diptera</taxon>
        <taxon>Brachycera</taxon>
        <taxon>Muscomorpha</taxon>
        <taxon>Ephydroidea</taxon>
        <taxon>Drosophilidae</taxon>
        <taxon>Drosophila</taxon>
    </lineage>
</organism>
<accession>A0A9C6T6K8</accession>
<dbReference type="RefSeq" id="XP_051861002.1">
    <property type="nucleotide sequence ID" value="XM_052005042.1"/>
</dbReference>
<sequence length="355" mass="41140">MLSSSKKNGYRTVCLIYRSFSANSTFMAKYSRKENEKRLVNVFGETISSQHETFSKRSIKEKAFSKTYDTAEKLTPMEMKRRKFEEISNVDEIIPFSEIQTFGRSRKNDRRKPQKEDKQYAVNIKALCRKTMHNPFWDSTTNILNKKQKEENLVDVYGQIIEKQMKSEPSAPGINQFSLNSKLEHPTNKLNEESEPVDTSAQLIANGKKHYEYFSNQSNRKETTKGTSTRKLSKMYIKRKKPYAVYVKKCRLKMNLEYPNIVNKIQKEENLVDVYGQIIDKSMKSEPSAPSINQFSLNSKLEHPTNLTAKLNKESEPVDASAQLITNGKKHYEYFSNQSNRKETTKGTSTLAKRI</sequence>